<dbReference type="OrthoDB" id="1807405at2"/>
<dbReference type="Proteomes" id="UP000182569">
    <property type="component" value="Chromosome"/>
</dbReference>
<accession>A0A1J0GFA9</accession>
<evidence type="ECO:0008006" key="3">
    <source>
        <dbReference type="Google" id="ProtNLM"/>
    </source>
</evidence>
<keyword evidence="2" id="KW-1185">Reference proteome</keyword>
<name>A0A1J0GFA9_9CLOT</name>
<gene>
    <name evidence="1" type="ORF">A7L45_07870</name>
</gene>
<protein>
    <recommendedName>
        <fullName evidence="3">DUF2935 domain-containing protein</fullName>
    </recommendedName>
</protein>
<sequence length="141" mass="16613">MYCHTHINQFSCVFNELQLWSHISSDHPNFLKNVANLSKINLPKVAEDQLDDIHKMFLGLYNNIIYLKKVVVSNPKLYNTHILAVKKVIDEFLLHDTHALSFYPQLLAFGKENDAWQELVKHIINEQNFMFELFTDLKQQI</sequence>
<evidence type="ECO:0000313" key="2">
    <source>
        <dbReference type="Proteomes" id="UP000182569"/>
    </source>
</evidence>
<proteinExistence type="predicted"/>
<dbReference type="KEGG" id="ceu:A7L45_07870"/>
<dbReference type="RefSeq" id="WP_071612281.1">
    <property type="nucleotide sequence ID" value="NZ_CP015756.1"/>
</dbReference>
<dbReference type="EMBL" id="CP015756">
    <property type="protein sequence ID" value="APC39987.1"/>
    <property type="molecule type" value="Genomic_DNA"/>
</dbReference>
<dbReference type="Pfam" id="PF11155">
    <property type="entry name" value="DUF2935"/>
    <property type="match status" value="1"/>
</dbReference>
<evidence type="ECO:0000313" key="1">
    <source>
        <dbReference type="EMBL" id="APC39987.1"/>
    </source>
</evidence>
<reference evidence="2" key="1">
    <citation type="journal article" date="2016" name="Front. Microbiol.">
        <title>Complete Genome Sequence of Clostridium estertheticum DSM 8809, a Microbe Identified in Spoiled Vacuum Packed Beef.</title>
        <authorList>
            <person name="Yu Z."/>
            <person name="Gunn L."/>
            <person name="Brennan E."/>
            <person name="Reid R."/>
            <person name="Wall P.G."/>
            <person name="Gaora O.P."/>
            <person name="Hurley D."/>
            <person name="Bolton D."/>
            <person name="Fanning S."/>
        </authorList>
    </citation>
    <scope>NUCLEOTIDE SEQUENCE [LARGE SCALE GENOMIC DNA]</scope>
    <source>
        <strain evidence="2">DSM 8809</strain>
    </source>
</reference>
<dbReference type="AlphaFoldDB" id="A0A1J0GFA9"/>
<dbReference type="InterPro" id="IPR021328">
    <property type="entry name" value="CotB-like"/>
</dbReference>
<organism evidence="1 2">
    <name type="scientific">Clostridium estertheticum subsp. estertheticum</name>
    <dbReference type="NCBI Taxonomy" id="1552"/>
    <lineage>
        <taxon>Bacteria</taxon>
        <taxon>Bacillati</taxon>
        <taxon>Bacillota</taxon>
        <taxon>Clostridia</taxon>
        <taxon>Eubacteriales</taxon>
        <taxon>Clostridiaceae</taxon>
        <taxon>Clostridium</taxon>
    </lineage>
</organism>